<evidence type="ECO:0000313" key="13">
    <source>
        <dbReference type="EMBL" id="SDE81970.1"/>
    </source>
</evidence>
<dbReference type="PROSITE" id="PS51007">
    <property type="entry name" value="CYTC"/>
    <property type="match status" value="1"/>
</dbReference>
<keyword evidence="3 9" id="KW-0349">Heme</keyword>
<dbReference type="EMBL" id="FNAP01000013">
    <property type="protein sequence ID" value="SDE81970.1"/>
    <property type="molecule type" value="Genomic_DNA"/>
</dbReference>
<evidence type="ECO:0000256" key="1">
    <source>
        <dbReference type="ARBA" id="ARBA00004370"/>
    </source>
</evidence>
<keyword evidence="8 10" id="KW-0472">Membrane</keyword>
<feature type="binding site" description="covalent" evidence="9">
    <location>
        <position position="69"/>
    </location>
    <ligand>
        <name>heme c</name>
        <dbReference type="ChEBI" id="CHEBI:61717"/>
    </ligand>
</feature>
<dbReference type="GO" id="GO:0009055">
    <property type="term" value="F:electron transfer activity"/>
    <property type="evidence" value="ECO:0007669"/>
    <property type="project" value="InterPro"/>
</dbReference>
<comment type="cofactor">
    <cofactor evidence="9">
        <name>heme c</name>
        <dbReference type="ChEBI" id="CHEBI:61717"/>
    </cofactor>
    <text evidence="9">Binds 1 heme c group covalently per subunit.</text>
</comment>
<keyword evidence="5 9" id="KW-0479">Metal-binding</keyword>
<accession>A0A1G7G1K3</accession>
<keyword evidence="14" id="KW-1185">Reference proteome</keyword>
<dbReference type="SUPFAM" id="SSF46626">
    <property type="entry name" value="Cytochrome c"/>
    <property type="match status" value="1"/>
</dbReference>
<evidence type="ECO:0000256" key="6">
    <source>
        <dbReference type="ARBA" id="ARBA00022989"/>
    </source>
</evidence>
<dbReference type="InterPro" id="IPR009056">
    <property type="entry name" value="Cyt_c-like_dom"/>
</dbReference>
<keyword evidence="4 10" id="KW-0812">Transmembrane</keyword>
<evidence type="ECO:0000256" key="8">
    <source>
        <dbReference type="ARBA" id="ARBA00023136"/>
    </source>
</evidence>
<feature type="binding site" description="covalent" evidence="9">
    <location>
        <position position="68"/>
    </location>
    <ligand>
        <name>heme c</name>
        <dbReference type="ChEBI" id="CHEBI:61717"/>
    </ligand>
</feature>
<dbReference type="GO" id="GO:0020037">
    <property type="term" value="F:heme binding"/>
    <property type="evidence" value="ECO:0007669"/>
    <property type="project" value="InterPro"/>
</dbReference>
<dbReference type="OrthoDB" id="9808471at2"/>
<protein>
    <recommendedName>
        <fullName evidence="2">Cytochrome c1</fullName>
    </recommendedName>
</protein>
<feature type="binding site" description="covalent" evidence="9">
    <location>
        <position position="196"/>
    </location>
    <ligand>
        <name>heme c</name>
        <dbReference type="ChEBI" id="CHEBI:61717"/>
    </ligand>
</feature>
<dbReference type="Gene3D" id="1.10.760.10">
    <property type="entry name" value="Cytochrome c-like domain"/>
    <property type="match status" value="1"/>
</dbReference>
<keyword evidence="6 10" id="KW-1133">Transmembrane helix</keyword>
<evidence type="ECO:0000256" key="9">
    <source>
        <dbReference type="PIRSR" id="PIRSR602326-1"/>
    </source>
</evidence>
<dbReference type="GO" id="GO:0046872">
    <property type="term" value="F:metal ion binding"/>
    <property type="evidence" value="ECO:0007669"/>
    <property type="project" value="UniProtKB-KW"/>
</dbReference>
<dbReference type="STRING" id="69960.SAMN05421720_11339"/>
<evidence type="ECO:0000256" key="3">
    <source>
        <dbReference type="ARBA" id="ARBA00022617"/>
    </source>
</evidence>
<name>A0A1G7G1K3_9PROT</name>
<dbReference type="Pfam" id="PF02167">
    <property type="entry name" value="Cytochrom_C1"/>
    <property type="match status" value="1"/>
</dbReference>
<evidence type="ECO:0000256" key="10">
    <source>
        <dbReference type="SAM" id="Phobius"/>
    </source>
</evidence>
<evidence type="ECO:0000259" key="12">
    <source>
        <dbReference type="PROSITE" id="PS51007"/>
    </source>
</evidence>
<dbReference type="InterPro" id="IPR002326">
    <property type="entry name" value="Cyt_c1"/>
</dbReference>
<evidence type="ECO:0000256" key="5">
    <source>
        <dbReference type="ARBA" id="ARBA00022723"/>
    </source>
</evidence>
<feature type="chain" id="PRO_5011603032" description="Cytochrome c1" evidence="11">
    <location>
        <begin position="27"/>
        <end position="267"/>
    </location>
</feature>
<dbReference type="Gene3D" id="1.20.5.100">
    <property type="entry name" value="Cytochrome c1, transmembrane anchor, C-terminal"/>
    <property type="match status" value="1"/>
</dbReference>
<reference evidence="13 14" key="1">
    <citation type="submission" date="2016-10" db="EMBL/GenBank/DDBJ databases">
        <authorList>
            <person name="de Groot N.N."/>
        </authorList>
    </citation>
    <scope>NUCLEOTIDE SEQUENCE [LARGE SCALE GENOMIC DNA]</scope>
    <source>
        <strain evidence="13 14">ATCC 700224</strain>
    </source>
</reference>
<evidence type="ECO:0000256" key="11">
    <source>
        <dbReference type="SAM" id="SignalP"/>
    </source>
</evidence>
<dbReference type="AlphaFoldDB" id="A0A1G7G1K3"/>
<dbReference type="Proteomes" id="UP000199412">
    <property type="component" value="Unassembled WGS sequence"/>
</dbReference>
<dbReference type="PANTHER" id="PTHR10266">
    <property type="entry name" value="CYTOCHROME C1"/>
    <property type="match status" value="1"/>
</dbReference>
<feature type="domain" description="Cytochrome c" evidence="12">
    <location>
        <begin position="52"/>
        <end position="212"/>
    </location>
</feature>
<evidence type="ECO:0000256" key="4">
    <source>
        <dbReference type="ARBA" id="ARBA00022692"/>
    </source>
</evidence>
<evidence type="ECO:0000256" key="2">
    <source>
        <dbReference type="ARBA" id="ARBA00016165"/>
    </source>
</evidence>
<dbReference type="RefSeq" id="WP_092787529.1">
    <property type="nucleotide sequence ID" value="NZ_FNAP01000013.1"/>
</dbReference>
<comment type="subcellular location">
    <subcellularLocation>
        <location evidence="1">Membrane</location>
    </subcellularLocation>
</comment>
<proteinExistence type="predicted"/>
<organism evidence="13 14">
    <name type="scientific">Rhodospira trueperi</name>
    <dbReference type="NCBI Taxonomy" id="69960"/>
    <lineage>
        <taxon>Bacteria</taxon>
        <taxon>Pseudomonadati</taxon>
        <taxon>Pseudomonadota</taxon>
        <taxon>Alphaproteobacteria</taxon>
        <taxon>Rhodospirillales</taxon>
        <taxon>Rhodospirillaceae</taxon>
        <taxon>Rhodospira</taxon>
    </lineage>
</organism>
<dbReference type="PRINTS" id="PR00603">
    <property type="entry name" value="CYTOCHROMEC1"/>
</dbReference>
<gene>
    <name evidence="13" type="ORF">SAMN05421720_11339</name>
</gene>
<dbReference type="GO" id="GO:0016020">
    <property type="term" value="C:membrane"/>
    <property type="evidence" value="ECO:0007669"/>
    <property type="project" value="UniProtKB-SubCell"/>
</dbReference>
<feature type="binding site" description="covalent" evidence="9">
    <location>
        <position position="65"/>
    </location>
    <ligand>
        <name>heme c</name>
        <dbReference type="ChEBI" id="CHEBI:61717"/>
    </ligand>
</feature>
<keyword evidence="7 9" id="KW-0408">Iron</keyword>
<keyword evidence="11" id="KW-0732">Signal</keyword>
<sequence length="267" mass="29662">MKTLIRIGTAAILATGLSLGGTAAQAAGGHGGPELKHPSWTFDGLFGHYNEDQLKRGWEVYSNVCASCHGLEYMHYRNLKGLGYTEDEVEAIAASFEIEDGPDEWGEMFTRPATVVDPIKEPYENDALAKLANGGAVPPNLSVMTRARDHGPDYVYSLMLGYEAGVPEWVHEEDPEFSVPPGKSFNNYFPGYAISMPQQLFPGIMEYSDGTEATPEQMAKDVVTFLQWAAEPELEKRKDLGRYVLVFLIVFTGVLYAYKREIWKNAH</sequence>
<evidence type="ECO:0000256" key="7">
    <source>
        <dbReference type="ARBA" id="ARBA00023004"/>
    </source>
</evidence>
<evidence type="ECO:0000313" key="14">
    <source>
        <dbReference type="Proteomes" id="UP000199412"/>
    </source>
</evidence>
<dbReference type="PANTHER" id="PTHR10266:SF3">
    <property type="entry name" value="CYTOCHROME C1, HEME PROTEIN, MITOCHONDRIAL"/>
    <property type="match status" value="1"/>
</dbReference>
<dbReference type="InterPro" id="IPR036909">
    <property type="entry name" value="Cyt_c-like_dom_sf"/>
</dbReference>
<feature type="signal peptide" evidence="11">
    <location>
        <begin position="1"/>
        <end position="26"/>
    </location>
</feature>
<feature type="transmembrane region" description="Helical" evidence="10">
    <location>
        <begin position="240"/>
        <end position="258"/>
    </location>
</feature>